<evidence type="ECO:0000256" key="3">
    <source>
        <dbReference type="PROSITE-ProRule" id="PRU00433"/>
    </source>
</evidence>
<evidence type="ECO:0000259" key="5">
    <source>
        <dbReference type="PROSITE" id="PS51007"/>
    </source>
</evidence>
<dbReference type="RefSeq" id="WP_269908568.1">
    <property type="nucleotide sequence ID" value="NZ_JAPFQA010000024.1"/>
</dbReference>
<gene>
    <name evidence="6" type="ORF">OOJ09_29435</name>
</gene>
<reference evidence="6" key="1">
    <citation type="submission" date="2022-11" db="EMBL/GenBank/DDBJ databases">
        <authorList>
            <person name="Coimbra C."/>
        </authorList>
    </citation>
    <scope>NUCLEOTIDE SEQUENCE</scope>
    <source>
        <strain evidence="6">Jales19</strain>
    </source>
</reference>
<keyword evidence="1 3" id="KW-0479">Metal-binding</keyword>
<dbReference type="EMBL" id="JAPFQA010000024">
    <property type="protein sequence ID" value="MCZ8548314.1"/>
    <property type="molecule type" value="Genomic_DNA"/>
</dbReference>
<feature type="chain" id="PRO_5047451792" description="Cytochrome c domain-containing protein" evidence="4">
    <location>
        <begin position="26"/>
        <end position="446"/>
    </location>
</feature>
<evidence type="ECO:0000313" key="7">
    <source>
        <dbReference type="Proteomes" id="UP001152178"/>
    </source>
</evidence>
<evidence type="ECO:0000256" key="4">
    <source>
        <dbReference type="SAM" id="SignalP"/>
    </source>
</evidence>
<keyword evidence="4" id="KW-0732">Signal</keyword>
<keyword evidence="7" id="KW-1185">Reference proteome</keyword>
<evidence type="ECO:0000256" key="1">
    <source>
        <dbReference type="ARBA" id="ARBA00022723"/>
    </source>
</evidence>
<sequence>MRLLKGFQTLWTVLLLAWGATAASADEVISDPGIGIRVAPGSQAETTTYYERISTKLGVADTRRDLPSLTALLRHLGYRSLTAEDLEFKSPSDLMATFPNDQLLVSRFFAPKIVDFNVKSADTQYPYSVGWRKLVRITALPGSGADSAGLEAAYVLFNYVQMQLTDAPFPDGTSFSESVNTQVIIVPRTFAMGREDSAYFLDFDTRTGGYEIHDFLSAAFDVAQDPNHPEKTKRNYYVPTACAQCHGHDQEGGGPTNGVFPYAKLNYLDTDQWYDMMAFGEFPSTLGTYDVLFDGGLDHSTGAYGAAFDVIRKLNNFIRNQNSESVHSGDIDLFKIKAVDKWLALHQTSADPVPALARALDLENGSAIWQDTQDDRALLGLLDQYCFRCHSSVLYSVFDKQAVADRWRTIARYVQLPADNASHMPQGRQLDAQTIADIVKYVQALK</sequence>
<dbReference type="PROSITE" id="PS51007">
    <property type="entry name" value="CYTC"/>
    <property type="match status" value="1"/>
</dbReference>
<comment type="caution">
    <text evidence="6">The sequence shown here is derived from an EMBL/GenBank/DDBJ whole genome shotgun (WGS) entry which is preliminary data.</text>
</comment>
<proteinExistence type="predicted"/>
<keyword evidence="2 3" id="KW-0408">Iron</keyword>
<dbReference type="Proteomes" id="UP001152178">
    <property type="component" value="Unassembled WGS sequence"/>
</dbReference>
<evidence type="ECO:0000313" key="6">
    <source>
        <dbReference type="EMBL" id="MCZ8548314.1"/>
    </source>
</evidence>
<organism evidence="6 7">
    <name type="scientific">Mesorhizobium qingshengii</name>
    <dbReference type="NCBI Taxonomy" id="1165689"/>
    <lineage>
        <taxon>Bacteria</taxon>
        <taxon>Pseudomonadati</taxon>
        <taxon>Pseudomonadota</taxon>
        <taxon>Alphaproteobacteria</taxon>
        <taxon>Hyphomicrobiales</taxon>
        <taxon>Phyllobacteriaceae</taxon>
        <taxon>Mesorhizobium</taxon>
    </lineage>
</organism>
<name>A0ABT4R3H5_9HYPH</name>
<accession>A0ABT4R3H5</accession>
<dbReference type="InterPro" id="IPR009056">
    <property type="entry name" value="Cyt_c-like_dom"/>
</dbReference>
<keyword evidence="3" id="KW-0349">Heme</keyword>
<feature type="signal peptide" evidence="4">
    <location>
        <begin position="1"/>
        <end position="25"/>
    </location>
</feature>
<evidence type="ECO:0000256" key="2">
    <source>
        <dbReference type="ARBA" id="ARBA00023004"/>
    </source>
</evidence>
<protein>
    <recommendedName>
        <fullName evidence="5">Cytochrome c domain-containing protein</fullName>
    </recommendedName>
</protein>
<feature type="domain" description="Cytochrome c" evidence="5">
    <location>
        <begin position="360"/>
        <end position="446"/>
    </location>
</feature>